<accession>A0A2Z6NEA2</accession>
<dbReference type="EMBL" id="DF973549">
    <property type="protein sequence ID" value="GAU34225.1"/>
    <property type="molecule type" value="Genomic_DNA"/>
</dbReference>
<protein>
    <submittedName>
        <fullName evidence="1">Uncharacterized protein</fullName>
    </submittedName>
</protein>
<name>A0A2Z6NEA2_TRISU</name>
<evidence type="ECO:0000313" key="2">
    <source>
        <dbReference type="Proteomes" id="UP000242715"/>
    </source>
</evidence>
<dbReference type="AlphaFoldDB" id="A0A2Z6NEA2"/>
<gene>
    <name evidence="1" type="ORF">TSUD_210060</name>
</gene>
<evidence type="ECO:0000313" key="1">
    <source>
        <dbReference type="EMBL" id="GAU34225.1"/>
    </source>
</evidence>
<organism evidence="1 2">
    <name type="scientific">Trifolium subterraneum</name>
    <name type="common">Subterranean clover</name>
    <dbReference type="NCBI Taxonomy" id="3900"/>
    <lineage>
        <taxon>Eukaryota</taxon>
        <taxon>Viridiplantae</taxon>
        <taxon>Streptophyta</taxon>
        <taxon>Embryophyta</taxon>
        <taxon>Tracheophyta</taxon>
        <taxon>Spermatophyta</taxon>
        <taxon>Magnoliopsida</taxon>
        <taxon>eudicotyledons</taxon>
        <taxon>Gunneridae</taxon>
        <taxon>Pentapetalae</taxon>
        <taxon>rosids</taxon>
        <taxon>fabids</taxon>
        <taxon>Fabales</taxon>
        <taxon>Fabaceae</taxon>
        <taxon>Papilionoideae</taxon>
        <taxon>50 kb inversion clade</taxon>
        <taxon>NPAAA clade</taxon>
        <taxon>Hologalegina</taxon>
        <taxon>IRL clade</taxon>
        <taxon>Trifolieae</taxon>
        <taxon>Trifolium</taxon>
    </lineage>
</organism>
<reference evidence="2" key="1">
    <citation type="journal article" date="2017" name="Front. Plant Sci.">
        <title>Climate Clever Clovers: New Paradigm to Reduce the Environmental Footprint of Ruminants by Breeding Low Methanogenic Forages Utilizing Haplotype Variation.</title>
        <authorList>
            <person name="Kaur P."/>
            <person name="Appels R."/>
            <person name="Bayer P.E."/>
            <person name="Keeble-Gagnere G."/>
            <person name="Wang J."/>
            <person name="Hirakawa H."/>
            <person name="Shirasawa K."/>
            <person name="Vercoe P."/>
            <person name="Stefanova K."/>
            <person name="Durmic Z."/>
            <person name="Nichols P."/>
            <person name="Revell C."/>
            <person name="Isobe S.N."/>
            <person name="Edwards D."/>
            <person name="Erskine W."/>
        </authorList>
    </citation>
    <scope>NUCLEOTIDE SEQUENCE [LARGE SCALE GENOMIC DNA]</scope>
    <source>
        <strain evidence="2">cv. Daliak</strain>
    </source>
</reference>
<keyword evidence="2" id="KW-1185">Reference proteome</keyword>
<dbReference type="Proteomes" id="UP000242715">
    <property type="component" value="Unassembled WGS sequence"/>
</dbReference>
<sequence length="134" mass="15568">MSSKTSFNKFSLLPDDDYVENSEADDVYEKLNRNITIVVLQIFGFSDDQITRHIRSALGVRHPVVEDFFLLPDYLENSEVADIYEQLNRNITAHVLKTLGFSKDMRSRLTYDEISRHMEYGFFAITNSGLCWMS</sequence>
<proteinExistence type="predicted"/>